<dbReference type="Pfam" id="PF13620">
    <property type="entry name" value="CarboxypepD_reg"/>
    <property type="match status" value="1"/>
</dbReference>
<comment type="caution">
    <text evidence="2">The sequence shown here is derived from an EMBL/GenBank/DDBJ whole genome shotgun (WGS) entry which is preliminary data.</text>
</comment>
<evidence type="ECO:0000313" key="2">
    <source>
        <dbReference type="EMBL" id="ELZ93542.1"/>
    </source>
</evidence>
<dbReference type="InterPro" id="IPR008969">
    <property type="entry name" value="CarboxyPept-like_regulatory"/>
</dbReference>
<keyword evidence="1" id="KW-1133">Transmembrane helix</keyword>
<proteinExistence type="predicted"/>
<feature type="transmembrane region" description="Helical" evidence="1">
    <location>
        <begin position="213"/>
        <end position="231"/>
    </location>
</feature>
<sequence>MMVMMLGVGGFVGTAAAASDVSGTVTDANGDPVEGATVEAVDSNGSVVASATTSSDGSYSLTGLSDSTSYTLEVSAENYQTHSESYSTGTGTSETLDITLSTWTATYDRPADGTPTNAYAEFDTSTNVTITVEAHNSSSGSWETVVDAKQYSVDGSSDSVDAVEVALDDYDGEDYDQYRLTVEGAAPASAGVADDTSGGGAVIPGTDSLGIEAVVIGGFGVLVILSMIGAARSQ</sequence>
<dbReference type="PATRIC" id="fig|1227458.3.peg.960"/>
<dbReference type="AlphaFoldDB" id="M0IBY9"/>
<keyword evidence="1" id="KW-0812">Transmembrane</keyword>
<reference evidence="2 3" key="1">
    <citation type="journal article" date="2014" name="PLoS Genet.">
        <title>Phylogenetically driven sequencing of extremely halophilic archaea reveals strategies for static and dynamic osmo-response.</title>
        <authorList>
            <person name="Becker E.A."/>
            <person name="Seitzer P.M."/>
            <person name="Tritt A."/>
            <person name="Larsen D."/>
            <person name="Krusor M."/>
            <person name="Yao A.I."/>
            <person name="Wu D."/>
            <person name="Madern D."/>
            <person name="Eisen J.A."/>
            <person name="Darling A.E."/>
            <person name="Facciotti M.T."/>
        </authorList>
    </citation>
    <scope>NUCLEOTIDE SEQUENCE [LARGE SCALE GENOMIC DNA]</scope>
    <source>
        <strain evidence="2 3">JCM 10717</strain>
    </source>
</reference>
<protein>
    <submittedName>
        <fullName evidence="2">Putative membrane transport protein</fullName>
    </submittedName>
</protein>
<dbReference type="SUPFAM" id="SSF49464">
    <property type="entry name" value="Carboxypeptidase regulatory domain-like"/>
    <property type="match status" value="1"/>
</dbReference>
<organism evidence="2 3">
    <name type="scientific">Haloferax volcanii JCM 10717</name>
    <dbReference type="NCBI Taxonomy" id="1227458"/>
    <lineage>
        <taxon>Archaea</taxon>
        <taxon>Methanobacteriati</taxon>
        <taxon>Methanobacteriota</taxon>
        <taxon>Stenosarchaea group</taxon>
        <taxon>Halobacteria</taxon>
        <taxon>Halobacteriales</taxon>
        <taxon>Haloferacaceae</taxon>
        <taxon>Haloferax</taxon>
    </lineage>
</organism>
<evidence type="ECO:0000256" key="1">
    <source>
        <dbReference type="SAM" id="Phobius"/>
    </source>
</evidence>
<dbReference type="EMBL" id="AOLL01000009">
    <property type="protein sequence ID" value="ELZ93542.1"/>
    <property type="molecule type" value="Genomic_DNA"/>
</dbReference>
<dbReference type="Gene3D" id="2.60.40.1120">
    <property type="entry name" value="Carboxypeptidase-like, regulatory domain"/>
    <property type="match status" value="1"/>
</dbReference>
<keyword evidence="1" id="KW-0472">Membrane</keyword>
<gene>
    <name evidence="2" type="ORF">C452_04958</name>
</gene>
<evidence type="ECO:0000313" key="3">
    <source>
        <dbReference type="Proteomes" id="UP000011577"/>
    </source>
</evidence>
<accession>M0IBY9</accession>
<dbReference type="Proteomes" id="UP000011577">
    <property type="component" value="Unassembled WGS sequence"/>
</dbReference>
<name>M0IBY9_HALVO</name>